<evidence type="ECO:0000313" key="4">
    <source>
        <dbReference type="Proteomes" id="UP000184330"/>
    </source>
</evidence>
<proteinExistence type="predicted"/>
<accession>A0A1L7WVC4</accession>
<feature type="transmembrane region" description="Helical" evidence="2">
    <location>
        <begin position="152"/>
        <end position="176"/>
    </location>
</feature>
<name>A0A1L7WVC4_9HELO</name>
<evidence type="ECO:0000256" key="1">
    <source>
        <dbReference type="SAM" id="MobiDB-lite"/>
    </source>
</evidence>
<organism evidence="3 4">
    <name type="scientific">Phialocephala subalpina</name>
    <dbReference type="NCBI Taxonomy" id="576137"/>
    <lineage>
        <taxon>Eukaryota</taxon>
        <taxon>Fungi</taxon>
        <taxon>Dikarya</taxon>
        <taxon>Ascomycota</taxon>
        <taxon>Pezizomycotina</taxon>
        <taxon>Leotiomycetes</taxon>
        <taxon>Helotiales</taxon>
        <taxon>Mollisiaceae</taxon>
        <taxon>Phialocephala</taxon>
        <taxon>Phialocephala fortinii species complex</taxon>
    </lineage>
</organism>
<keyword evidence="2" id="KW-0812">Transmembrane</keyword>
<dbReference type="AlphaFoldDB" id="A0A1L7WVC4"/>
<protein>
    <submittedName>
        <fullName evidence="3">Uncharacterized protein</fullName>
    </submittedName>
</protein>
<gene>
    <name evidence="3" type="ORF">PAC_06615</name>
</gene>
<keyword evidence="2" id="KW-1133">Transmembrane helix</keyword>
<dbReference type="EMBL" id="FJOG01000008">
    <property type="protein sequence ID" value="CZR56726.1"/>
    <property type="molecule type" value="Genomic_DNA"/>
</dbReference>
<evidence type="ECO:0000313" key="3">
    <source>
        <dbReference type="EMBL" id="CZR56726.1"/>
    </source>
</evidence>
<dbReference type="Proteomes" id="UP000184330">
    <property type="component" value="Unassembled WGS sequence"/>
</dbReference>
<sequence>MMRVRLSVGVWELLECHTEKDVQIPRGLPLHAKIHIAKASVKDDYQFLMNCNGRTYTAGETLLFCCSGTNSRRNCCSLNFSLPYTAANGLTGHAFIPGSEDAAVTTTLTARSTSTGSSTASPTSSSIGAASQSANSSTTASISSSTGISTGAIAGASVGCAIGGLLLGAALSFLMLRLQISELAINDGTYYEPPKNAYPGPSAGSPMSPEQNYTPAMNQYTTQTVQQTSSAIPNYELDGNQHREVEDSSWTMEPDLSCN</sequence>
<feature type="region of interest" description="Disordered" evidence="1">
    <location>
        <begin position="109"/>
        <end position="132"/>
    </location>
</feature>
<keyword evidence="4" id="KW-1185">Reference proteome</keyword>
<dbReference type="OrthoDB" id="5215637at2759"/>
<reference evidence="3 4" key="1">
    <citation type="submission" date="2016-03" db="EMBL/GenBank/DDBJ databases">
        <authorList>
            <person name="Ploux O."/>
        </authorList>
    </citation>
    <scope>NUCLEOTIDE SEQUENCE [LARGE SCALE GENOMIC DNA]</scope>
    <source>
        <strain evidence="3 4">UAMH 11012</strain>
    </source>
</reference>
<evidence type="ECO:0000256" key="2">
    <source>
        <dbReference type="SAM" id="Phobius"/>
    </source>
</evidence>
<keyword evidence="2" id="KW-0472">Membrane</keyword>